<evidence type="ECO:0000313" key="2">
    <source>
        <dbReference type="EMBL" id="PZR37106.1"/>
    </source>
</evidence>
<sequence>MSKIVSRVAAVAALALAATPIIGLTAAHAAESQQVVSRIPVGDLRLSNPADAREFTRRAQLAAKRACGDQSLRGLSLRACLMDFNEDLQAALSEKQVSDLVIAQRAGANIKLATN</sequence>
<dbReference type="Proteomes" id="UP000249393">
    <property type="component" value="Unassembled WGS sequence"/>
</dbReference>
<evidence type="ECO:0000313" key="3">
    <source>
        <dbReference type="Proteomes" id="UP000249393"/>
    </source>
</evidence>
<accession>A0A2W5VK50</accession>
<dbReference type="NCBIfam" id="TIGR04433">
    <property type="entry name" value="UrcA_uranyl"/>
    <property type="match status" value="1"/>
</dbReference>
<feature type="signal peptide" evidence="1">
    <location>
        <begin position="1"/>
        <end position="29"/>
    </location>
</feature>
<dbReference type="EMBL" id="QFQZ01000002">
    <property type="protein sequence ID" value="PZR37106.1"/>
    <property type="molecule type" value="Genomic_DNA"/>
</dbReference>
<organism evidence="2 3">
    <name type="scientific">Caulobacter segnis</name>
    <dbReference type="NCBI Taxonomy" id="88688"/>
    <lineage>
        <taxon>Bacteria</taxon>
        <taxon>Pseudomonadati</taxon>
        <taxon>Pseudomonadota</taxon>
        <taxon>Alphaproteobacteria</taxon>
        <taxon>Caulobacterales</taxon>
        <taxon>Caulobacteraceae</taxon>
        <taxon>Caulobacter</taxon>
    </lineage>
</organism>
<dbReference type="InterPro" id="IPR030972">
    <property type="entry name" value="UrcA_uranyl"/>
</dbReference>
<feature type="chain" id="PRO_5016079161" evidence="1">
    <location>
        <begin position="30"/>
        <end position="115"/>
    </location>
</feature>
<dbReference type="RefSeq" id="WP_304272942.1">
    <property type="nucleotide sequence ID" value="NZ_QFQZ01000002.1"/>
</dbReference>
<comment type="caution">
    <text evidence="2">The sequence shown here is derived from an EMBL/GenBank/DDBJ whole genome shotgun (WGS) entry which is preliminary data.</text>
</comment>
<protein>
    <submittedName>
        <fullName evidence="2">UrcA family protein</fullName>
    </submittedName>
</protein>
<dbReference type="AlphaFoldDB" id="A0A2W5VK50"/>
<proteinExistence type="predicted"/>
<reference evidence="2 3" key="1">
    <citation type="submission" date="2017-08" db="EMBL/GenBank/DDBJ databases">
        <title>Infants hospitalized years apart are colonized by the same room-sourced microbial strains.</title>
        <authorList>
            <person name="Brooks B."/>
            <person name="Olm M.R."/>
            <person name="Firek B.A."/>
            <person name="Baker R."/>
            <person name="Thomas B.C."/>
            <person name="Morowitz M.J."/>
            <person name="Banfield J.F."/>
        </authorList>
    </citation>
    <scope>NUCLEOTIDE SEQUENCE [LARGE SCALE GENOMIC DNA]</scope>
    <source>
        <strain evidence="2">S2_003_000_R2_4</strain>
    </source>
</reference>
<gene>
    <name evidence="2" type="ORF">DI526_00900</name>
</gene>
<evidence type="ECO:0000256" key="1">
    <source>
        <dbReference type="SAM" id="SignalP"/>
    </source>
</evidence>
<name>A0A2W5VK50_9CAUL</name>
<keyword evidence="1" id="KW-0732">Signal</keyword>